<dbReference type="EMBL" id="AFBQ01000003">
    <property type="protein sequence ID" value="EHY32542.1"/>
    <property type="molecule type" value="Genomic_DNA"/>
</dbReference>
<evidence type="ECO:0000256" key="1">
    <source>
        <dbReference type="SAM" id="MobiDB-lite"/>
    </source>
</evidence>
<keyword evidence="3" id="KW-1185">Reference proteome</keyword>
<gene>
    <name evidence="2" type="ORF">HMPREF9440_00064</name>
</gene>
<dbReference type="Proteomes" id="UP000004956">
    <property type="component" value="Unassembled WGS sequence"/>
</dbReference>
<evidence type="ECO:0000313" key="2">
    <source>
        <dbReference type="EMBL" id="EHY32542.1"/>
    </source>
</evidence>
<dbReference type="AlphaFoldDB" id="H3KBG9"/>
<name>H3KBG9_9BURK</name>
<feature type="non-terminal residue" evidence="2">
    <location>
        <position position="53"/>
    </location>
</feature>
<protein>
    <submittedName>
        <fullName evidence="2">Uncharacterized protein</fullName>
    </submittedName>
</protein>
<dbReference type="HOGENOM" id="CLU_3073716_0_0_4"/>
<organism evidence="2 3">
    <name type="scientific">Sutterella parvirubra YIT 11816</name>
    <dbReference type="NCBI Taxonomy" id="762967"/>
    <lineage>
        <taxon>Bacteria</taxon>
        <taxon>Pseudomonadati</taxon>
        <taxon>Pseudomonadota</taxon>
        <taxon>Betaproteobacteria</taxon>
        <taxon>Burkholderiales</taxon>
        <taxon>Sutterellaceae</taxon>
        <taxon>Sutterella</taxon>
    </lineage>
</organism>
<reference evidence="2 3" key="1">
    <citation type="submission" date="2011-11" db="EMBL/GenBank/DDBJ databases">
        <authorList>
            <person name="Weinstock G."/>
            <person name="Sodergren E."/>
            <person name="Clifton S."/>
            <person name="Fulton L."/>
            <person name="Fulton B."/>
            <person name="Courtney L."/>
            <person name="Fronick C."/>
            <person name="Harrison M."/>
            <person name="Strong C."/>
            <person name="Farmer C."/>
            <person name="Delahaunty K."/>
            <person name="Markovic C."/>
            <person name="Hall O."/>
            <person name="Minx P."/>
            <person name="Tomlinson C."/>
            <person name="Mitreva M."/>
            <person name="Hou S."/>
            <person name="Chen J."/>
            <person name="Wollam A."/>
            <person name="Pepin K.H."/>
            <person name="Johnson M."/>
            <person name="Bhonagiri V."/>
            <person name="Zhang X."/>
            <person name="Suruliraj S."/>
            <person name="Warren W."/>
            <person name="Chinwalla A."/>
            <person name="Mardis E.R."/>
            <person name="Wilson R.K."/>
        </authorList>
    </citation>
    <scope>NUCLEOTIDE SEQUENCE [LARGE SCALE GENOMIC DNA]</scope>
    <source>
        <strain evidence="2 3">YIT 11816</strain>
    </source>
</reference>
<evidence type="ECO:0000313" key="3">
    <source>
        <dbReference type="Proteomes" id="UP000004956"/>
    </source>
</evidence>
<proteinExistence type="predicted"/>
<feature type="region of interest" description="Disordered" evidence="1">
    <location>
        <begin position="1"/>
        <end position="20"/>
    </location>
</feature>
<sequence length="53" mass="5963">MCGPAEKTKRKRRNGGRLRPPFVFEPFGIRGLLRTCPKTGGCEEFVRTPKTKG</sequence>
<accession>H3KBG9</accession>
<comment type="caution">
    <text evidence="2">The sequence shown here is derived from an EMBL/GenBank/DDBJ whole genome shotgun (WGS) entry which is preliminary data.</text>
</comment>